<evidence type="ECO:0000313" key="5">
    <source>
        <dbReference type="Proteomes" id="UP000031977"/>
    </source>
</evidence>
<evidence type="ECO:0008006" key="6">
    <source>
        <dbReference type="Google" id="ProtNLM"/>
    </source>
</evidence>
<accession>A0A0C3HTM1</accession>
<feature type="chain" id="PRO_5002165302" description="DUF2057 domain-containing protein" evidence="3">
    <location>
        <begin position="24"/>
        <end position="220"/>
    </location>
</feature>
<dbReference type="PANTHER" id="PTHR38108:SF1">
    <property type="entry name" value="UPF0319 PROTEIN YCCT"/>
    <property type="match status" value="1"/>
</dbReference>
<keyword evidence="2 3" id="KW-0732">Signal</keyword>
<reference evidence="4 5" key="1">
    <citation type="submission" date="2015-01" db="EMBL/GenBank/DDBJ databases">
        <title>Draft genome of Vibrio mytili type strain CAIM 528.</title>
        <authorList>
            <person name="Gonzalez-Castillo A."/>
            <person name="Gomez-Gil B."/>
            <person name="Enciso-Ibarra J."/>
        </authorList>
    </citation>
    <scope>NUCLEOTIDE SEQUENCE [LARGE SCALE GENOMIC DNA]</scope>
    <source>
        <strain evidence="4 5">CAIM 528</strain>
    </source>
</reference>
<keyword evidence="5" id="KW-1185">Reference proteome</keyword>
<dbReference type="Pfam" id="PF09829">
    <property type="entry name" value="DUF2057"/>
    <property type="match status" value="1"/>
</dbReference>
<dbReference type="InterPro" id="IPR018635">
    <property type="entry name" value="UPF0319"/>
</dbReference>
<dbReference type="AlphaFoldDB" id="A0A0C3HTM1"/>
<dbReference type="PANTHER" id="PTHR38108">
    <property type="entry name" value="UPF0319 PROTEIN YCCT"/>
    <property type="match status" value="1"/>
</dbReference>
<dbReference type="RefSeq" id="WP_041154877.1">
    <property type="nucleotide sequence ID" value="NZ_CBCRVP010000001.1"/>
</dbReference>
<dbReference type="Proteomes" id="UP000031977">
    <property type="component" value="Unassembled WGS sequence"/>
</dbReference>
<gene>
    <name evidence="4" type="ORF">SU60_06945</name>
</gene>
<feature type="signal peptide" evidence="3">
    <location>
        <begin position="1"/>
        <end position="23"/>
    </location>
</feature>
<organism evidence="4 5">
    <name type="scientific">Vibrio mytili</name>
    <dbReference type="NCBI Taxonomy" id="50718"/>
    <lineage>
        <taxon>Bacteria</taxon>
        <taxon>Pseudomonadati</taxon>
        <taxon>Pseudomonadota</taxon>
        <taxon>Gammaproteobacteria</taxon>
        <taxon>Vibrionales</taxon>
        <taxon>Vibrionaceae</taxon>
        <taxon>Vibrio</taxon>
    </lineage>
</organism>
<dbReference type="OrthoDB" id="6214779at2"/>
<proteinExistence type="inferred from homology"/>
<comment type="similarity">
    <text evidence="1">Belongs to the UPF0319 family.</text>
</comment>
<name>A0A0C3HTM1_9VIBR</name>
<evidence type="ECO:0000256" key="2">
    <source>
        <dbReference type="ARBA" id="ARBA00022729"/>
    </source>
</evidence>
<evidence type="ECO:0000256" key="3">
    <source>
        <dbReference type="SAM" id="SignalP"/>
    </source>
</evidence>
<comment type="caution">
    <text evidence="4">The sequence shown here is derived from an EMBL/GenBank/DDBJ whole genome shotgun (WGS) entry which is preliminary data.</text>
</comment>
<evidence type="ECO:0000313" key="4">
    <source>
        <dbReference type="EMBL" id="KIN11531.1"/>
    </source>
</evidence>
<protein>
    <recommendedName>
        <fullName evidence="6">DUF2057 domain-containing protein</fullName>
    </recommendedName>
</protein>
<sequence>MKRTIWTSILMALSALSLPNAYANTDSLTELDAAQGVEILFINSQDAKQMDAPFMLTTGTNQIVLRMNKMLGRGDQRGNFTSAPYILTLDINGGELEIDGPQLNDVLQARRMFEGDKIDWNVSLNDSDVAYEQVKMAGKKGTFPYSNLDEQLAIYNAANGIGFAGTASAPVVATSIANGTQQATQSAAQDSLNMQKSKMSYLKLSPSERKAFRKWLVDQQ</sequence>
<evidence type="ECO:0000256" key="1">
    <source>
        <dbReference type="ARBA" id="ARBA00008490"/>
    </source>
</evidence>
<dbReference type="EMBL" id="JXOK01000019">
    <property type="protein sequence ID" value="KIN11531.1"/>
    <property type="molecule type" value="Genomic_DNA"/>
</dbReference>